<sequence length="103" mass="11216">MSRSPSPNPTWTISSLHKSNSPPSTLVPPSPNPILVTPQTLVLPLLPPKSNQQLKVLSMLPLRDKRAISLGLDTLPGLAESHPCRLSIILPPLHPEAQVWFLP</sequence>
<proteinExistence type="predicted"/>
<organism evidence="2">
    <name type="scientific">Arundo donax</name>
    <name type="common">Giant reed</name>
    <name type="synonym">Donax arundinaceus</name>
    <dbReference type="NCBI Taxonomy" id="35708"/>
    <lineage>
        <taxon>Eukaryota</taxon>
        <taxon>Viridiplantae</taxon>
        <taxon>Streptophyta</taxon>
        <taxon>Embryophyta</taxon>
        <taxon>Tracheophyta</taxon>
        <taxon>Spermatophyta</taxon>
        <taxon>Magnoliopsida</taxon>
        <taxon>Liliopsida</taxon>
        <taxon>Poales</taxon>
        <taxon>Poaceae</taxon>
        <taxon>PACMAD clade</taxon>
        <taxon>Arundinoideae</taxon>
        <taxon>Arundineae</taxon>
        <taxon>Arundo</taxon>
    </lineage>
</organism>
<feature type="compositionally biased region" description="Polar residues" evidence="1">
    <location>
        <begin position="1"/>
        <end position="18"/>
    </location>
</feature>
<evidence type="ECO:0000313" key="2">
    <source>
        <dbReference type="EMBL" id="JAE13551.1"/>
    </source>
</evidence>
<feature type="region of interest" description="Disordered" evidence="1">
    <location>
        <begin position="1"/>
        <end position="31"/>
    </location>
</feature>
<reference evidence="2" key="1">
    <citation type="submission" date="2014-09" db="EMBL/GenBank/DDBJ databases">
        <authorList>
            <person name="Magalhaes I.L.F."/>
            <person name="Oliveira U."/>
            <person name="Santos F.R."/>
            <person name="Vidigal T.H.D.A."/>
            <person name="Brescovit A.D."/>
            <person name="Santos A.J."/>
        </authorList>
    </citation>
    <scope>NUCLEOTIDE SEQUENCE</scope>
    <source>
        <tissue evidence="2">Shoot tissue taken approximately 20 cm above the soil surface</tissue>
    </source>
</reference>
<evidence type="ECO:0000256" key="1">
    <source>
        <dbReference type="SAM" id="MobiDB-lite"/>
    </source>
</evidence>
<accession>A0A0A9FTB5</accession>
<dbReference type="AlphaFoldDB" id="A0A0A9FTB5"/>
<dbReference type="EMBL" id="GBRH01184345">
    <property type="protein sequence ID" value="JAE13551.1"/>
    <property type="molecule type" value="Transcribed_RNA"/>
</dbReference>
<reference evidence="2" key="2">
    <citation type="journal article" date="2015" name="Data Brief">
        <title>Shoot transcriptome of the giant reed, Arundo donax.</title>
        <authorList>
            <person name="Barrero R.A."/>
            <person name="Guerrero F.D."/>
            <person name="Moolhuijzen P."/>
            <person name="Goolsby J.A."/>
            <person name="Tidwell J."/>
            <person name="Bellgard S.E."/>
            <person name="Bellgard M.I."/>
        </authorList>
    </citation>
    <scope>NUCLEOTIDE SEQUENCE</scope>
    <source>
        <tissue evidence="2">Shoot tissue taken approximately 20 cm above the soil surface</tissue>
    </source>
</reference>
<name>A0A0A9FTB5_ARUDO</name>
<protein>
    <submittedName>
        <fullName evidence="2">Uncharacterized protein</fullName>
    </submittedName>
</protein>